<dbReference type="EMBL" id="JACAZF010000010">
    <property type="protein sequence ID" value="KAF7293694.1"/>
    <property type="molecule type" value="Genomic_DNA"/>
</dbReference>
<reference evidence="3" key="1">
    <citation type="submission" date="2020-05" db="EMBL/GenBank/DDBJ databases">
        <title>Mycena genomes resolve the evolution of fungal bioluminescence.</title>
        <authorList>
            <person name="Tsai I.J."/>
        </authorList>
    </citation>
    <scope>NUCLEOTIDE SEQUENCE</scope>
    <source>
        <strain evidence="3">171206Taipei</strain>
    </source>
</reference>
<name>A0A8H6VZD2_9AGAR</name>
<dbReference type="Pfam" id="PF25540">
    <property type="entry name" value="DUF7923"/>
    <property type="match status" value="1"/>
</dbReference>
<evidence type="ECO:0000256" key="1">
    <source>
        <dbReference type="SAM" id="MobiDB-lite"/>
    </source>
</evidence>
<dbReference type="AlphaFoldDB" id="A0A8H6VZD2"/>
<organism evidence="3 4">
    <name type="scientific">Mycena indigotica</name>
    <dbReference type="NCBI Taxonomy" id="2126181"/>
    <lineage>
        <taxon>Eukaryota</taxon>
        <taxon>Fungi</taxon>
        <taxon>Dikarya</taxon>
        <taxon>Basidiomycota</taxon>
        <taxon>Agaricomycotina</taxon>
        <taxon>Agaricomycetes</taxon>
        <taxon>Agaricomycetidae</taxon>
        <taxon>Agaricales</taxon>
        <taxon>Marasmiineae</taxon>
        <taxon>Mycenaceae</taxon>
        <taxon>Mycena</taxon>
    </lineage>
</organism>
<dbReference type="OrthoDB" id="2270193at2759"/>
<feature type="region of interest" description="Disordered" evidence="1">
    <location>
        <begin position="319"/>
        <end position="362"/>
    </location>
</feature>
<dbReference type="PANTHER" id="PTHR37543">
    <property type="entry name" value="CCCH ZINC FINGER DNA BINDING PROTEIN (AFU_ORTHOLOGUE AFUA_5G12760)"/>
    <property type="match status" value="1"/>
</dbReference>
<feature type="compositionally biased region" description="Low complexity" evidence="1">
    <location>
        <begin position="329"/>
        <end position="351"/>
    </location>
</feature>
<evidence type="ECO:0000259" key="2">
    <source>
        <dbReference type="Pfam" id="PF25540"/>
    </source>
</evidence>
<proteinExistence type="predicted"/>
<sequence length="362" mass="40092">MTDPSGSPGRLAKDVTQLQQALPLLNLQTTPNLNLLMSNNSDSDNSESDAVALELSGLGLGYEIQNLKPQLHRNRALSERVALLTAQLREVQRRNMVERESARKREAIFVQHLCLLNQQLSAHPGLYEISLPLIFTVINGDMLLFRHLNRAFDGGVNTAASFKLTRSILTYPEHNNPEAYSSASHFMTVFYNRRQLLERLRVKAICTIQQFDQFLTGFSISHEGFSFVDVGGLELTEIKISMYINAFIRLPQTLRIFFGGRTCDLFFAAMTICASRSRRRVEKEIVDKLVMISPNPRFNTIVGVPLLVIHNVFAGPGPNMRSQSGSKGTPAASAHNTAPPNPTTAASPSSSLRKGLDGSLLQ</sequence>
<dbReference type="GeneID" id="59350541"/>
<accession>A0A8H6VZD2</accession>
<evidence type="ECO:0000313" key="4">
    <source>
        <dbReference type="Proteomes" id="UP000636479"/>
    </source>
</evidence>
<gene>
    <name evidence="3" type="ORF">MIND_01149400</name>
</gene>
<dbReference type="Proteomes" id="UP000636479">
    <property type="component" value="Unassembled WGS sequence"/>
</dbReference>
<feature type="domain" description="DUF7923" evidence="2">
    <location>
        <begin position="132"/>
        <end position="271"/>
    </location>
</feature>
<dbReference type="InterPro" id="IPR057683">
    <property type="entry name" value="DUF7923"/>
</dbReference>
<dbReference type="RefSeq" id="XP_037215857.1">
    <property type="nucleotide sequence ID" value="XM_037368025.1"/>
</dbReference>
<protein>
    <recommendedName>
        <fullName evidence="2">DUF7923 domain-containing protein</fullName>
    </recommendedName>
</protein>
<evidence type="ECO:0000313" key="3">
    <source>
        <dbReference type="EMBL" id="KAF7293694.1"/>
    </source>
</evidence>
<keyword evidence="4" id="KW-1185">Reference proteome</keyword>
<dbReference type="PANTHER" id="PTHR37543:SF1">
    <property type="entry name" value="CCCH ZINC FINGER DNA BINDING PROTEIN (AFU_ORTHOLOGUE AFUA_5G12760)"/>
    <property type="match status" value="1"/>
</dbReference>
<comment type="caution">
    <text evidence="3">The sequence shown here is derived from an EMBL/GenBank/DDBJ whole genome shotgun (WGS) entry which is preliminary data.</text>
</comment>